<dbReference type="InterPro" id="IPR056884">
    <property type="entry name" value="NPHP3-like_N"/>
</dbReference>
<feature type="domain" description="Nephrocystin 3-like N-terminal" evidence="2">
    <location>
        <begin position="216"/>
        <end position="274"/>
    </location>
</feature>
<gene>
    <name evidence="3" type="ORF">IM811_005859</name>
</gene>
<sequence>MADVGYVSRNARVMENFRVASVAALLYKSDVVHPETTNSGCDIVCDATYLLRRAARDEEEDDPAIHYGQIASGNQLMKDAHIRDMLAAEKGILCFEMEVAGLMNHFPCLVIRGICDYSDSYKNKEWQGFAAMMAAAYANGLLRQIPPNKVDAETPLAEALSDIDHKLGAVHKTVVATKAAAESIQSGLHTEEMRRWLHPPDPSPNLNYARKLRHEGTGAWLLKNPIFQSWEGGSHRHLWLHGLAGCGKTVLSATVLDHLMEGNYGLILSFFFDFIL</sequence>
<accession>A0A8H7N336</accession>
<dbReference type="PANTHER" id="PTHR46082:SF11">
    <property type="entry name" value="AAA+ ATPASE DOMAIN-CONTAINING PROTEIN-RELATED"/>
    <property type="match status" value="1"/>
</dbReference>
<dbReference type="GO" id="GO:0009116">
    <property type="term" value="P:nucleoside metabolic process"/>
    <property type="evidence" value="ECO:0007669"/>
    <property type="project" value="InterPro"/>
</dbReference>
<dbReference type="AlphaFoldDB" id="A0A8H7N336"/>
<evidence type="ECO:0000313" key="3">
    <source>
        <dbReference type="EMBL" id="KAF9744279.1"/>
    </source>
</evidence>
<name>A0A8H7N336_BIOOC</name>
<organism evidence="3 4">
    <name type="scientific">Bionectria ochroleuca</name>
    <name type="common">Gliocladium roseum</name>
    <dbReference type="NCBI Taxonomy" id="29856"/>
    <lineage>
        <taxon>Eukaryota</taxon>
        <taxon>Fungi</taxon>
        <taxon>Dikarya</taxon>
        <taxon>Ascomycota</taxon>
        <taxon>Pezizomycotina</taxon>
        <taxon>Sordariomycetes</taxon>
        <taxon>Hypocreomycetidae</taxon>
        <taxon>Hypocreales</taxon>
        <taxon>Bionectriaceae</taxon>
        <taxon>Clonostachys</taxon>
    </lineage>
</organism>
<proteinExistence type="predicted"/>
<dbReference type="Gene3D" id="3.40.50.1580">
    <property type="entry name" value="Nucleoside phosphorylase domain"/>
    <property type="match status" value="1"/>
</dbReference>
<dbReference type="InterPro" id="IPR053137">
    <property type="entry name" value="NLR-like"/>
</dbReference>
<dbReference type="GO" id="GO:0003824">
    <property type="term" value="F:catalytic activity"/>
    <property type="evidence" value="ECO:0007669"/>
    <property type="project" value="InterPro"/>
</dbReference>
<dbReference type="InterPro" id="IPR035994">
    <property type="entry name" value="Nucleoside_phosphorylase_sf"/>
</dbReference>
<protein>
    <recommendedName>
        <fullName evidence="2">Nephrocystin 3-like N-terminal domain-containing protein</fullName>
    </recommendedName>
</protein>
<evidence type="ECO:0000313" key="4">
    <source>
        <dbReference type="Proteomes" id="UP000616885"/>
    </source>
</evidence>
<evidence type="ECO:0000259" key="2">
    <source>
        <dbReference type="Pfam" id="PF24883"/>
    </source>
</evidence>
<comment type="caution">
    <text evidence="3">The sequence shown here is derived from an EMBL/GenBank/DDBJ whole genome shotgun (WGS) entry which is preliminary data.</text>
</comment>
<dbReference type="PANTHER" id="PTHR46082">
    <property type="entry name" value="ATP/GTP-BINDING PROTEIN-RELATED"/>
    <property type="match status" value="1"/>
</dbReference>
<reference evidence="3" key="1">
    <citation type="submission" date="2020-10" db="EMBL/GenBank/DDBJ databases">
        <title>High-Quality Genome Resource of Clonostachys rosea strain S41 by Oxford Nanopore Long-Read Sequencing.</title>
        <authorList>
            <person name="Wang H."/>
        </authorList>
    </citation>
    <scope>NUCLEOTIDE SEQUENCE</scope>
    <source>
        <strain evidence="3">S41</strain>
    </source>
</reference>
<dbReference type="EMBL" id="JADCTT010000015">
    <property type="protein sequence ID" value="KAF9744279.1"/>
    <property type="molecule type" value="Genomic_DNA"/>
</dbReference>
<evidence type="ECO:0000256" key="1">
    <source>
        <dbReference type="ARBA" id="ARBA00022737"/>
    </source>
</evidence>
<dbReference type="SUPFAM" id="SSF53167">
    <property type="entry name" value="Purine and uridine phosphorylases"/>
    <property type="match status" value="1"/>
</dbReference>
<dbReference type="Pfam" id="PF24883">
    <property type="entry name" value="NPHP3_N"/>
    <property type="match status" value="1"/>
</dbReference>
<keyword evidence="1" id="KW-0677">Repeat</keyword>
<dbReference type="Proteomes" id="UP000616885">
    <property type="component" value="Unassembled WGS sequence"/>
</dbReference>